<dbReference type="PANTHER" id="PTHR43133:SF46">
    <property type="entry name" value="RNA POLYMERASE SIGMA-70 FACTOR ECF SUBFAMILY"/>
    <property type="match status" value="1"/>
</dbReference>
<feature type="domain" description="RNA polymerase sigma-70 region 2" evidence="5">
    <location>
        <begin position="30"/>
        <end position="97"/>
    </location>
</feature>
<evidence type="ECO:0000259" key="6">
    <source>
        <dbReference type="Pfam" id="PF08281"/>
    </source>
</evidence>
<comment type="caution">
    <text evidence="7">The sequence shown here is derived from an EMBL/GenBank/DDBJ whole genome shotgun (WGS) entry which is preliminary data.</text>
</comment>
<dbReference type="RefSeq" id="WP_168608586.1">
    <property type="nucleotide sequence ID" value="NZ_JAAZQD010000002.1"/>
</dbReference>
<keyword evidence="4" id="KW-0804">Transcription</keyword>
<dbReference type="InterPro" id="IPR039425">
    <property type="entry name" value="RNA_pol_sigma-70-like"/>
</dbReference>
<dbReference type="SUPFAM" id="SSF88659">
    <property type="entry name" value="Sigma3 and sigma4 domains of RNA polymerase sigma factors"/>
    <property type="match status" value="1"/>
</dbReference>
<dbReference type="InterPro" id="IPR007627">
    <property type="entry name" value="RNA_pol_sigma70_r2"/>
</dbReference>
<protein>
    <submittedName>
        <fullName evidence="7">Sigma-70 family RNA polymerase sigma factor</fullName>
    </submittedName>
</protein>
<gene>
    <name evidence="7" type="ORF">HF690_04305</name>
</gene>
<dbReference type="Gene3D" id="1.10.10.10">
    <property type="entry name" value="Winged helix-like DNA-binding domain superfamily/Winged helix DNA-binding domain"/>
    <property type="match status" value="1"/>
</dbReference>
<dbReference type="GO" id="GO:0016987">
    <property type="term" value="F:sigma factor activity"/>
    <property type="evidence" value="ECO:0007669"/>
    <property type="project" value="UniProtKB-KW"/>
</dbReference>
<organism evidence="7 8">
    <name type="scientific">Oleiagrimonas citrea</name>
    <dbReference type="NCBI Taxonomy" id="1665687"/>
    <lineage>
        <taxon>Bacteria</taxon>
        <taxon>Pseudomonadati</taxon>
        <taxon>Pseudomonadota</taxon>
        <taxon>Gammaproteobacteria</taxon>
        <taxon>Lysobacterales</taxon>
        <taxon>Rhodanobacteraceae</taxon>
        <taxon>Oleiagrimonas</taxon>
    </lineage>
</organism>
<feature type="domain" description="RNA polymerase sigma factor 70 region 4 type 2" evidence="6">
    <location>
        <begin position="124"/>
        <end position="174"/>
    </location>
</feature>
<dbReference type="Gene3D" id="1.10.1740.10">
    <property type="match status" value="1"/>
</dbReference>
<dbReference type="NCBIfam" id="TIGR02937">
    <property type="entry name" value="sigma70-ECF"/>
    <property type="match status" value="1"/>
</dbReference>
<dbReference type="Pfam" id="PF08281">
    <property type="entry name" value="Sigma70_r4_2"/>
    <property type="match status" value="1"/>
</dbReference>
<dbReference type="CDD" id="cd06171">
    <property type="entry name" value="Sigma70_r4"/>
    <property type="match status" value="1"/>
</dbReference>
<dbReference type="EMBL" id="JAAZQD010000002">
    <property type="protein sequence ID" value="NKZ38175.1"/>
    <property type="molecule type" value="Genomic_DNA"/>
</dbReference>
<evidence type="ECO:0000256" key="3">
    <source>
        <dbReference type="ARBA" id="ARBA00023082"/>
    </source>
</evidence>
<dbReference type="GO" id="GO:0006352">
    <property type="term" value="P:DNA-templated transcription initiation"/>
    <property type="evidence" value="ECO:0007669"/>
    <property type="project" value="InterPro"/>
</dbReference>
<evidence type="ECO:0000256" key="2">
    <source>
        <dbReference type="ARBA" id="ARBA00023015"/>
    </source>
</evidence>
<keyword evidence="8" id="KW-1185">Reference proteome</keyword>
<comment type="similarity">
    <text evidence="1">Belongs to the sigma-70 factor family. ECF subfamily.</text>
</comment>
<keyword evidence="2" id="KW-0805">Transcription regulation</keyword>
<evidence type="ECO:0000313" key="8">
    <source>
        <dbReference type="Proteomes" id="UP000541636"/>
    </source>
</evidence>
<dbReference type="Pfam" id="PF04542">
    <property type="entry name" value="Sigma70_r2"/>
    <property type="match status" value="1"/>
</dbReference>
<dbReference type="GO" id="GO:0003677">
    <property type="term" value="F:DNA binding"/>
    <property type="evidence" value="ECO:0007669"/>
    <property type="project" value="InterPro"/>
</dbReference>
<dbReference type="InterPro" id="IPR036388">
    <property type="entry name" value="WH-like_DNA-bd_sf"/>
</dbReference>
<dbReference type="InterPro" id="IPR014284">
    <property type="entry name" value="RNA_pol_sigma-70_dom"/>
</dbReference>
<dbReference type="InterPro" id="IPR013324">
    <property type="entry name" value="RNA_pol_sigma_r3/r4-like"/>
</dbReference>
<evidence type="ECO:0000313" key="7">
    <source>
        <dbReference type="EMBL" id="NKZ38175.1"/>
    </source>
</evidence>
<sequence length="196" mass="22388">MNPNSTFRQDLPDTLIDRFRAGDLDAFEQIYRRFERPAFTLALRLTGQRESAQEVLQDAMLKAFERVGQFRGDAPFWGWLRRLVINEALMLLRKRGRFEDAPFEEDAFADHAPAPWIHADAPTLERALAELPDTARAVLWLYHVEGYTHVEIAEQFGRTVSFSKSQVARGTQRLRELLQPEPGYSPCLINAAGNAS</sequence>
<keyword evidence="3" id="KW-0731">Sigma factor</keyword>
<dbReference type="InterPro" id="IPR013325">
    <property type="entry name" value="RNA_pol_sigma_r2"/>
</dbReference>
<name>A0A846ZIL3_9GAMM</name>
<proteinExistence type="inferred from homology"/>
<dbReference type="AlphaFoldDB" id="A0A846ZIL3"/>
<accession>A0A846ZIL3</accession>
<dbReference type="Proteomes" id="UP000541636">
    <property type="component" value="Unassembled WGS sequence"/>
</dbReference>
<dbReference type="PANTHER" id="PTHR43133">
    <property type="entry name" value="RNA POLYMERASE ECF-TYPE SIGMA FACTO"/>
    <property type="match status" value="1"/>
</dbReference>
<dbReference type="InterPro" id="IPR013249">
    <property type="entry name" value="RNA_pol_sigma70_r4_t2"/>
</dbReference>
<dbReference type="SUPFAM" id="SSF88946">
    <property type="entry name" value="Sigma2 domain of RNA polymerase sigma factors"/>
    <property type="match status" value="1"/>
</dbReference>
<evidence type="ECO:0000256" key="4">
    <source>
        <dbReference type="ARBA" id="ARBA00023163"/>
    </source>
</evidence>
<evidence type="ECO:0000259" key="5">
    <source>
        <dbReference type="Pfam" id="PF04542"/>
    </source>
</evidence>
<evidence type="ECO:0000256" key="1">
    <source>
        <dbReference type="ARBA" id="ARBA00010641"/>
    </source>
</evidence>
<reference evidence="7 8" key="1">
    <citation type="journal article" date="2017" name="Int. J. Syst. Evol. Microbiol.">
        <title>Oleiagrimonas citrea sp. nov., a marine bacterium isolated from tidal flat sediment and emended description of the genus Oleiagrimonas Fang et al. 2015 and Oleiagrimonas soli.</title>
        <authorList>
            <person name="Yang S.H."/>
            <person name="Seo H.S."/>
            <person name="Seong C.N."/>
            <person name="Kwon K.K."/>
        </authorList>
    </citation>
    <scope>NUCLEOTIDE SEQUENCE [LARGE SCALE GENOMIC DNA]</scope>
    <source>
        <strain evidence="7 8">MEBiC09124</strain>
    </source>
</reference>